<protein>
    <submittedName>
        <fullName evidence="1">Uncharacterized protein</fullName>
    </submittedName>
</protein>
<evidence type="ECO:0000313" key="2">
    <source>
        <dbReference type="Proteomes" id="UP000790709"/>
    </source>
</evidence>
<gene>
    <name evidence="1" type="ORF">BV22DRAFT_1117742</name>
</gene>
<name>A0ACB8BRJ8_9AGAM</name>
<dbReference type="Proteomes" id="UP000790709">
    <property type="component" value="Unassembled WGS sequence"/>
</dbReference>
<accession>A0ACB8BRJ8</accession>
<organism evidence="1 2">
    <name type="scientific">Leucogyrophana mollusca</name>
    <dbReference type="NCBI Taxonomy" id="85980"/>
    <lineage>
        <taxon>Eukaryota</taxon>
        <taxon>Fungi</taxon>
        <taxon>Dikarya</taxon>
        <taxon>Basidiomycota</taxon>
        <taxon>Agaricomycotina</taxon>
        <taxon>Agaricomycetes</taxon>
        <taxon>Agaricomycetidae</taxon>
        <taxon>Boletales</taxon>
        <taxon>Boletales incertae sedis</taxon>
        <taxon>Leucogyrophana</taxon>
    </lineage>
</organism>
<proteinExistence type="predicted"/>
<reference evidence="1" key="1">
    <citation type="journal article" date="2021" name="New Phytol.">
        <title>Evolutionary innovations through gain and loss of genes in the ectomycorrhizal Boletales.</title>
        <authorList>
            <person name="Wu G."/>
            <person name="Miyauchi S."/>
            <person name="Morin E."/>
            <person name="Kuo A."/>
            <person name="Drula E."/>
            <person name="Varga T."/>
            <person name="Kohler A."/>
            <person name="Feng B."/>
            <person name="Cao Y."/>
            <person name="Lipzen A."/>
            <person name="Daum C."/>
            <person name="Hundley H."/>
            <person name="Pangilinan J."/>
            <person name="Johnson J."/>
            <person name="Barry K."/>
            <person name="LaButti K."/>
            <person name="Ng V."/>
            <person name="Ahrendt S."/>
            <person name="Min B."/>
            <person name="Choi I.G."/>
            <person name="Park H."/>
            <person name="Plett J.M."/>
            <person name="Magnuson J."/>
            <person name="Spatafora J.W."/>
            <person name="Nagy L.G."/>
            <person name="Henrissat B."/>
            <person name="Grigoriev I.V."/>
            <person name="Yang Z.L."/>
            <person name="Xu J."/>
            <person name="Martin F.M."/>
        </authorList>
    </citation>
    <scope>NUCLEOTIDE SEQUENCE</scope>
    <source>
        <strain evidence="1">KUC20120723A-06</strain>
    </source>
</reference>
<dbReference type="EMBL" id="MU266356">
    <property type="protein sequence ID" value="KAH7928166.1"/>
    <property type="molecule type" value="Genomic_DNA"/>
</dbReference>
<comment type="caution">
    <text evidence="1">The sequence shown here is derived from an EMBL/GenBank/DDBJ whole genome shotgun (WGS) entry which is preliminary data.</text>
</comment>
<evidence type="ECO:0000313" key="1">
    <source>
        <dbReference type="EMBL" id="KAH7928166.1"/>
    </source>
</evidence>
<keyword evidence="2" id="KW-1185">Reference proteome</keyword>
<sequence>MTPAQPEATIILFKRLARPPMAAWRNGIASDYDQASTAYVKSGDCRSPYDSKASYFRYFAFSRSTRAITGVTHHWECMHFGNPEWLSLILPAGHWNAKRIVLCFVTSSNGARNRDSPCGGIGNPWRPHPTPTALSWNPIMPVTKKHELDTSALLGLRITHYSSICTRKESGDDEEPQLSK</sequence>